<proteinExistence type="predicted"/>
<gene>
    <name evidence="1" type="ORF">L798_11369</name>
</gene>
<dbReference type="Proteomes" id="UP000027135">
    <property type="component" value="Unassembled WGS sequence"/>
</dbReference>
<organism evidence="1 2">
    <name type="scientific">Zootermopsis nevadensis</name>
    <name type="common">Dampwood termite</name>
    <dbReference type="NCBI Taxonomy" id="136037"/>
    <lineage>
        <taxon>Eukaryota</taxon>
        <taxon>Metazoa</taxon>
        <taxon>Ecdysozoa</taxon>
        <taxon>Arthropoda</taxon>
        <taxon>Hexapoda</taxon>
        <taxon>Insecta</taxon>
        <taxon>Pterygota</taxon>
        <taxon>Neoptera</taxon>
        <taxon>Polyneoptera</taxon>
        <taxon>Dictyoptera</taxon>
        <taxon>Blattodea</taxon>
        <taxon>Blattoidea</taxon>
        <taxon>Termitoidae</taxon>
        <taxon>Termopsidae</taxon>
        <taxon>Zootermopsis</taxon>
    </lineage>
</organism>
<dbReference type="AlphaFoldDB" id="A0A067RL97"/>
<evidence type="ECO:0000313" key="2">
    <source>
        <dbReference type="Proteomes" id="UP000027135"/>
    </source>
</evidence>
<accession>A0A067RL97</accession>
<protein>
    <submittedName>
        <fullName evidence="1">Uncharacterized protein</fullName>
    </submittedName>
</protein>
<keyword evidence="2" id="KW-1185">Reference proteome</keyword>
<name>A0A067RL97_ZOONE</name>
<reference evidence="1 2" key="1">
    <citation type="journal article" date="2014" name="Nat. Commun.">
        <title>Molecular traces of alternative social organization in a termite genome.</title>
        <authorList>
            <person name="Terrapon N."/>
            <person name="Li C."/>
            <person name="Robertson H.M."/>
            <person name="Ji L."/>
            <person name="Meng X."/>
            <person name="Booth W."/>
            <person name="Chen Z."/>
            <person name="Childers C.P."/>
            <person name="Glastad K.M."/>
            <person name="Gokhale K."/>
            <person name="Gowin J."/>
            <person name="Gronenberg W."/>
            <person name="Hermansen R.A."/>
            <person name="Hu H."/>
            <person name="Hunt B.G."/>
            <person name="Huylmans A.K."/>
            <person name="Khalil S.M."/>
            <person name="Mitchell R.D."/>
            <person name="Munoz-Torres M.C."/>
            <person name="Mustard J.A."/>
            <person name="Pan H."/>
            <person name="Reese J.T."/>
            <person name="Scharf M.E."/>
            <person name="Sun F."/>
            <person name="Vogel H."/>
            <person name="Xiao J."/>
            <person name="Yang W."/>
            <person name="Yang Z."/>
            <person name="Yang Z."/>
            <person name="Zhou J."/>
            <person name="Zhu J."/>
            <person name="Brent C.S."/>
            <person name="Elsik C.G."/>
            <person name="Goodisman M.A."/>
            <person name="Liberles D.A."/>
            <person name="Roe R.M."/>
            <person name="Vargo E.L."/>
            <person name="Vilcinskas A."/>
            <person name="Wang J."/>
            <person name="Bornberg-Bauer E."/>
            <person name="Korb J."/>
            <person name="Zhang G."/>
            <person name="Liebig J."/>
        </authorList>
    </citation>
    <scope>NUCLEOTIDE SEQUENCE [LARGE SCALE GENOMIC DNA]</scope>
    <source>
        <tissue evidence="1">Whole organism</tissue>
    </source>
</reference>
<evidence type="ECO:0000313" key="1">
    <source>
        <dbReference type="EMBL" id="KDR23793.1"/>
    </source>
</evidence>
<dbReference type="InParanoid" id="A0A067RL97"/>
<sequence>MDSDTCSCCGDCEFCVDQEESDEDGPRTLLNTTSSLRPASPANIVLVPVIFLQ</sequence>
<dbReference type="EMBL" id="KK852444">
    <property type="protein sequence ID" value="KDR23793.1"/>
    <property type="molecule type" value="Genomic_DNA"/>
</dbReference>